<evidence type="ECO:0000256" key="9">
    <source>
        <dbReference type="ARBA" id="ARBA00023136"/>
    </source>
</evidence>
<dbReference type="AlphaFoldDB" id="A0A7E6FR27"/>
<proteinExistence type="inferred from homology"/>
<comment type="subcellular location">
    <subcellularLocation>
        <location evidence="3">Cytoplasm</location>
        <location evidence="3">Cytosol</location>
    </subcellularLocation>
    <subcellularLocation>
        <location evidence="2">Golgi apparatus membrane</location>
        <topology evidence="2">Peripheral membrane protein</topology>
        <orientation evidence="2">Cytoplasmic side</orientation>
    </subcellularLocation>
    <subcellularLocation>
        <location evidence="4">Golgi apparatus</location>
        <location evidence="4">trans-Golgi network</location>
    </subcellularLocation>
</comment>
<evidence type="ECO:0000313" key="13">
    <source>
        <dbReference type="RefSeq" id="XP_036370004.1"/>
    </source>
</evidence>
<dbReference type="GO" id="GO:0005802">
    <property type="term" value="C:trans-Golgi network"/>
    <property type="evidence" value="ECO:0007669"/>
    <property type="project" value="TreeGrafter"/>
</dbReference>
<keyword evidence="7" id="KW-0333">Golgi apparatus</keyword>
<dbReference type="Gene3D" id="1.20.5.170">
    <property type="match status" value="1"/>
</dbReference>
<dbReference type="GO" id="GO:0005829">
    <property type="term" value="C:cytosol"/>
    <property type="evidence" value="ECO:0007669"/>
    <property type="project" value="UniProtKB-SubCell"/>
</dbReference>
<evidence type="ECO:0000256" key="10">
    <source>
        <dbReference type="SAM" id="Coils"/>
    </source>
</evidence>
<keyword evidence="6" id="KW-0963">Cytoplasm</keyword>
<keyword evidence="12" id="KW-1185">Reference proteome</keyword>
<keyword evidence="9" id="KW-0472">Membrane</keyword>
<feature type="compositionally biased region" description="Low complexity" evidence="11">
    <location>
        <begin position="26"/>
        <end position="42"/>
    </location>
</feature>
<name>A0A7E6FR27_9MOLL</name>
<sequence length="207" mass="22071">MRMSKECDKQLVDVPLPSDESECGDSPTLTPTTNTASTTLSTNNTTATTTTAATITASTFPNISCITPTTINMKIIDDVSSDSRSEIYRRAPGCFYIGKLSSSHSLAPDMNRDEEEEKHRLISQVLELQNTLDDLSTRVDSVKEENLKLKSENQVLGQYIENLMSASSVFQSTSPAKAKKKPASGSNVAVGGGMGGGGVTDVLAAEK</sequence>
<feature type="region of interest" description="Disordered" evidence="11">
    <location>
        <begin position="171"/>
        <end position="192"/>
    </location>
</feature>
<evidence type="ECO:0000256" key="6">
    <source>
        <dbReference type="ARBA" id="ARBA00022490"/>
    </source>
</evidence>
<evidence type="ECO:0000256" key="2">
    <source>
        <dbReference type="ARBA" id="ARBA00004255"/>
    </source>
</evidence>
<dbReference type="PANTHER" id="PTHR21614:SF0">
    <property type="entry name" value="GEO08385P1"/>
    <property type="match status" value="1"/>
</dbReference>
<feature type="coiled-coil region" evidence="10">
    <location>
        <begin position="111"/>
        <end position="152"/>
    </location>
</feature>
<dbReference type="Proteomes" id="UP000515154">
    <property type="component" value="Linkage group LG27"/>
</dbReference>
<evidence type="ECO:0000256" key="11">
    <source>
        <dbReference type="SAM" id="MobiDB-lite"/>
    </source>
</evidence>
<organism evidence="12 13">
    <name type="scientific">Octopus sinensis</name>
    <name type="common">East Asian common octopus</name>
    <dbReference type="NCBI Taxonomy" id="2607531"/>
    <lineage>
        <taxon>Eukaryota</taxon>
        <taxon>Metazoa</taxon>
        <taxon>Spiralia</taxon>
        <taxon>Lophotrochozoa</taxon>
        <taxon>Mollusca</taxon>
        <taxon>Cephalopoda</taxon>
        <taxon>Coleoidea</taxon>
        <taxon>Octopodiformes</taxon>
        <taxon>Octopoda</taxon>
        <taxon>Incirrata</taxon>
        <taxon>Octopodidae</taxon>
        <taxon>Octopus</taxon>
    </lineage>
</organism>
<comment type="similarity">
    <text evidence="5">Belongs to the SCOC family.</text>
</comment>
<accession>A0A7E6FR27</accession>
<evidence type="ECO:0000256" key="3">
    <source>
        <dbReference type="ARBA" id="ARBA00004514"/>
    </source>
</evidence>
<evidence type="ECO:0000256" key="7">
    <source>
        <dbReference type="ARBA" id="ARBA00023034"/>
    </source>
</evidence>
<dbReference type="Pfam" id="PF10224">
    <property type="entry name" value="DUF2205"/>
    <property type="match status" value="1"/>
</dbReference>
<dbReference type="RefSeq" id="XP_036370004.1">
    <property type="nucleotide sequence ID" value="XM_036514111.1"/>
</dbReference>
<dbReference type="InterPro" id="IPR019357">
    <property type="entry name" value="SCOC"/>
</dbReference>
<evidence type="ECO:0000256" key="5">
    <source>
        <dbReference type="ARBA" id="ARBA00010880"/>
    </source>
</evidence>
<dbReference type="PANTHER" id="PTHR21614">
    <property type="entry name" value="SHORT COILED COIL PROTEIN"/>
    <property type="match status" value="1"/>
</dbReference>
<protein>
    <submittedName>
        <fullName evidence="13">Uncharacterized protein LOC115225296 isoform X1</fullName>
    </submittedName>
</protein>
<comment type="function">
    <text evidence="1">Positive regulator of amino acid starvation-induced autophagy.</text>
</comment>
<evidence type="ECO:0000256" key="4">
    <source>
        <dbReference type="ARBA" id="ARBA00004601"/>
    </source>
</evidence>
<evidence type="ECO:0000256" key="8">
    <source>
        <dbReference type="ARBA" id="ARBA00023054"/>
    </source>
</evidence>
<feature type="region of interest" description="Disordered" evidence="11">
    <location>
        <begin position="1"/>
        <end position="42"/>
    </location>
</feature>
<reference evidence="13" key="1">
    <citation type="submission" date="2025-08" db="UniProtKB">
        <authorList>
            <consortium name="RefSeq"/>
        </authorList>
    </citation>
    <scope>IDENTIFICATION</scope>
</reference>
<evidence type="ECO:0000256" key="1">
    <source>
        <dbReference type="ARBA" id="ARBA00002743"/>
    </source>
</evidence>
<keyword evidence="8 10" id="KW-0175">Coiled coil</keyword>
<gene>
    <name evidence="13" type="primary">LOC115225296</name>
</gene>
<evidence type="ECO:0000313" key="12">
    <source>
        <dbReference type="Proteomes" id="UP000515154"/>
    </source>
</evidence>
<feature type="compositionally biased region" description="Basic and acidic residues" evidence="11">
    <location>
        <begin position="1"/>
        <end position="11"/>
    </location>
</feature>
<dbReference type="GO" id="GO:0000139">
    <property type="term" value="C:Golgi membrane"/>
    <property type="evidence" value="ECO:0007669"/>
    <property type="project" value="UniProtKB-SubCell"/>
</dbReference>